<gene>
    <name evidence="2" type="ORF">BFC18_01265</name>
</gene>
<dbReference type="InterPro" id="IPR027463">
    <property type="entry name" value="AcrB_DN_DC_subdom"/>
</dbReference>
<feature type="transmembrane region" description="Helical" evidence="1">
    <location>
        <begin position="435"/>
        <end position="456"/>
    </location>
</feature>
<dbReference type="SUPFAM" id="SSF82714">
    <property type="entry name" value="Multidrug efflux transporter AcrB TolC docking domain, DN and DC subdomains"/>
    <property type="match status" value="2"/>
</dbReference>
<dbReference type="GO" id="GO:0042910">
    <property type="term" value="F:xenobiotic transmembrane transporter activity"/>
    <property type="evidence" value="ECO:0007669"/>
    <property type="project" value="TreeGrafter"/>
</dbReference>
<feature type="transmembrane region" description="Helical" evidence="1">
    <location>
        <begin position="462"/>
        <end position="480"/>
    </location>
</feature>
<keyword evidence="3" id="KW-1185">Reference proteome</keyword>
<dbReference type="AlphaFoldDB" id="A0A1E7Z5J3"/>
<dbReference type="SUPFAM" id="SSF82866">
    <property type="entry name" value="Multidrug efflux transporter AcrB transmembrane domain"/>
    <property type="match status" value="2"/>
</dbReference>
<feature type="transmembrane region" description="Helical" evidence="1">
    <location>
        <begin position="20"/>
        <end position="39"/>
    </location>
</feature>
<keyword evidence="1" id="KW-0812">Transmembrane</keyword>
<feature type="transmembrane region" description="Helical" evidence="1">
    <location>
        <begin position="537"/>
        <end position="563"/>
    </location>
</feature>
<dbReference type="SUPFAM" id="SSF82693">
    <property type="entry name" value="Multidrug efflux transporter AcrB pore domain, PN1, PN2, PC1 and PC2 subdomains"/>
    <property type="match status" value="2"/>
</dbReference>
<feature type="transmembrane region" description="Helical" evidence="1">
    <location>
        <begin position="968"/>
        <end position="987"/>
    </location>
</feature>
<evidence type="ECO:0000256" key="1">
    <source>
        <dbReference type="SAM" id="Phobius"/>
    </source>
</evidence>
<feature type="transmembrane region" description="Helical" evidence="1">
    <location>
        <begin position="922"/>
        <end position="947"/>
    </location>
</feature>
<keyword evidence="1" id="KW-0472">Membrane</keyword>
<dbReference type="Pfam" id="PF00873">
    <property type="entry name" value="ACR_tran"/>
    <property type="match status" value="1"/>
</dbReference>
<reference evidence="2 3" key="1">
    <citation type="submission" date="2016-08" db="EMBL/GenBank/DDBJ databases">
        <authorList>
            <person name="Seilhamer J.J."/>
        </authorList>
    </citation>
    <scope>NUCLEOTIDE SEQUENCE [LARGE SCALE GENOMIC DNA]</scope>
    <source>
        <strain evidence="2 3">KCTC 42603</strain>
    </source>
</reference>
<keyword evidence="1" id="KW-1133">Transmembrane helix</keyword>
<dbReference type="Gene3D" id="3.30.70.1320">
    <property type="entry name" value="Multidrug efflux transporter AcrB pore domain like"/>
    <property type="match status" value="1"/>
</dbReference>
<name>A0A1E7Z5J3_9ALTE</name>
<proteinExistence type="predicted"/>
<feature type="transmembrane region" description="Helical" evidence="1">
    <location>
        <begin position="336"/>
        <end position="355"/>
    </location>
</feature>
<dbReference type="PANTHER" id="PTHR32063:SF33">
    <property type="entry name" value="RND SUPERFAMILY EFFLUX PUMP PERMEASE COMPONENT"/>
    <property type="match status" value="1"/>
</dbReference>
<dbReference type="Proteomes" id="UP000175691">
    <property type="component" value="Unassembled WGS sequence"/>
</dbReference>
<dbReference type="OrthoDB" id="5287122at2"/>
<accession>A0A1E7Z5J3</accession>
<organism evidence="2 3">
    <name type="scientific">Alteromonas confluentis</name>
    <dbReference type="NCBI Taxonomy" id="1656094"/>
    <lineage>
        <taxon>Bacteria</taxon>
        <taxon>Pseudomonadati</taxon>
        <taxon>Pseudomonadota</taxon>
        <taxon>Gammaproteobacteria</taxon>
        <taxon>Alteromonadales</taxon>
        <taxon>Alteromonadaceae</taxon>
        <taxon>Alteromonas/Salinimonas group</taxon>
        <taxon>Alteromonas</taxon>
    </lineage>
</organism>
<protein>
    <submittedName>
        <fullName evidence="2">RND transporter</fullName>
    </submittedName>
</protein>
<comment type="caution">
    <text evidence="2">The sequence shown here is derived from an EMBL/GenBank/DDBJ whole genome shotgun (WGS) entry which is preliminary data.</text>
</comment>
<evidence type="ECO:0000313" key="2">
    <source>
        <dbReference type="EMBL" id="OFC68747.1"/>
    </source>
</evidence>
<feature type="transmembrane region" description="Helical" evidence="1">
    <location>
        <begin position="896"/>
        <end position="916"/>
    </location>
</feature>
<feature type="transmembrane region" description="Helical" evidence="1">
    <location>
        <begin position="999"/>
        <end position="1025"/>
    </location>
</feature>
<dbReference type="Gene3D" id="3.30.2090.10">
    <property type="entry name" value="Multidrug efflux transporter AcrB TolC docking domain, DN and DC subdomains"/>
    <property type="match status" value="2"/>
</dbReference>
<dbReference type="GO" id="GO:0005886">
    <property type="term" value="C:plasma membrane"/>
    <property type="evidence" value="ECO:0007669"/>
    <property type="project" value="TreeGrafter"/>
</dbReference>
<dbReference type="EMBL" id="MDHN01000045">
    <property type="protein sequence ID" value="OFC68747.1"/>
    <property type="molecule type" value="Genomic_DNA"/>
</dbReference>
<feature type="transmembrane region" description="Helical" evidence="1">
    <location>
        <begin position="360"/>
        <end position="379"/>
    </location>
</feature>
<sequence>MSRVDTQKGVIAWFARNSVAANLLMIILIIGGIFSALSIQKQVFPAFEINVINVRVPYLGAAPQEVEEGVILKIEEAIKEVEGIKQINSTAVEGMGTVSIEVEDDYDVQDVMDEVKVLVDAIPSFPNNTEKPVVYRQKIQQDVIWVSVYGDASERELKEFAKSMRDDIANLPGISSVSVEGARDYEVSIELSEVALQKYSLTFSEVVNVVRASSVDLPGGSIKTENGDILLRTKGQAYRGDEFARIILLTDSNGSRVTLGDVAEINDGFVEDNQFSEFDHKDAVHIRVRAVGDQNALEISKQVNQYLDENRDSFPGNISADSWGDSSFYLADRLNMMLSNMFFGALLVFIVLSLFLKIKLAFWVIWGLPVCFLGTLLVMPTDAVDVSINMLSLFAFILVLGIVVDDAIIMGESAYSEIDKKGHSTENVIIGVKKVAMPATFGVLTTVAAFTPMVLVSGPMGVIWNTIGWVVIVCLLFSLLESKLILPAHLAHMKLKPYDPAKANRFQRFRDFFAEGIKTFVDKKYAPFLRKAIHYRYLTLSVFVAMMILTIGLFAGGLVRFVFFPNIPSDFMQASFELEPGSSIQQRDQTLNTLLEAMSRMDKTITDETGAAIVKHAVAFDSGSTGGEIFVELTKGESREMKDFEIHQRWRDELPEIPGMKTLDIGAGGGFGGGADLSFEFTSSNIDALRSISAELKQRLSTFEGVTDINDTFAGGSDEIQLSLTPQADALGISLQQLGQQVRYGFYGAEVQRIQRDEEEVKVMVRYPKEERSSISHLQEMRVRAANGDDIPFEEVGEISLGKGYDSILRVDGNRSVTVTAKVNKDLIEPGEITREVTMTIVPDLLERYPRVNFKLQGNSKEEADAMLGLAQGLIFALFAIYALLAIPLKSYSQPFIIMSVIPFGIVGAIFGHLVLGLAVSVLSICGIIALSGVVVNDSLIMVDFVNRARQEGHRLIDAAIQAGTQRFRAIVLTSLTTFMGLMPIVAEKSLQAQIVIPMAVSLAFGILFATVITLLLVPCLYMMMHDIRNLLRGRKKQQHVGHYQQSDPQAVDQQ</sequence>
<dbReference type="STRING" id="1656094.BFC18_01265"/>
<dbReference type="Gene3D" id="3.30.70.1440">
    <property type="entry name" value="Multidrug efflux transporter AcrB pore domain"/>
    <property type="match status" value="1"/>
</dbReference>
<feature type="transmembrane region" description="Helical" evidence="1">
    <location>
        <begin position="391"/>
        <end position="415"/>
    </location>
</feature>
<dbReference type="InterPro" id="IPR001036">
    <property type="entry name" value="Acrflvin-R"/>
</dbReference>
<dbReference type="Gene3D" id="3.30.70.1430">
    <property type="entry name" value="Multidrug efflux transporter AcrB pore domain"/>
    <property type="match status" value="2"/>
</dbReference>
<dbReference type="PRINTS" id="PR00702">
    <property type="entry name" value="ACRIFLAVINRP"/>
</dbReference>
<feature type="transmembrane region" description="Helical" evidence="1">
    <location>
        <begin position="866"/>
        <end position="889"/>
    </location>
</feature>
<dbReference type="PANTHER" id="PTHR32063">
    <property type="match status" value="1"/>
</dbReference>
<evidence type="ECO:0000313" key="3">
    <source>
        <dbReference type="Proteomes" id="UP000175691"/>
    </source>
</evidence>
<dbReference type="RefSeq" id="WP_070127751.1">
    <property type="nucleotide sequence ID" value="NZ_MDHN01000045.1"/>
</dbReference>
<dbReference type="Gene3D" id="1.20.1640.10">
    <property type="entry name" value="Multidrug efflux transporter AcrB transmembrane domain"/>
    <property type="match status" value="2"/>
</dbReference>